<evidence type="ECO:0000256" key="6">
    <source>
        <dbReference type="ARBA" id="ARBA00022475"/>
    </source>
</evidence>
<comment type="subcellular location">
    <subcellularLocation>
        <location evidence="12">Cell inner membrane</location>
        <topology evidence="12">Multi-pass membrane protein</topology>
    </subcellularLocation>
    <subcellularLocation>
        <location evidence="1 11">Cell membrane</location>
        <topology evidence="1 11">Multi-pass membrane protein</topology>
    </subcellularLocation>
</comment>
<dbReference type="EMBL" id="JAUSVX010000001">
    <property type="protein sequence ID" value="MDQ0468020.1"/>
    <property type="molecule type" value="Genomic_DNA"/>
</dbReference>
<keyword evidence="6 12" id="KW-1003">Cell membrane</keyword>
<dbReference type="CDD" id="cd06261">
    <property type="entry name" value="TM_PBP2"/>
    <property type="match status" value="1"/>
</dbReference>
<keyword evidence="5 11" id="KW-0813">Transport</keyword>
<feature type="transmembrane region" description="Helical" evidence="11">
    <location>
        <begin position="113"/>
        <end position="138"/>
    </location>
</feature>
<feature type="transmembrane region" description="Helical" evidence="11">
    <location>
        <begin position="75"/>
        <end position="101"/>
    </location>
</feature>
<evidence type="ECO:0000259" key="13">
    <source>
        <dbReference type="PROSITE" id="PS50928"/>
    </source>
</evidence>
<proteinExistence type="inferred from homology"/>
<evidence type="ECO:0000256" key="8">
    <source>
        <dbReference type="ARBA" id="ARBA00022989"/>
    </source>
</evidence>
<reference evidence="14 15" key="1">
    <citation type="submission" date="2023-07" db="EMBL/GenBank/DDBJ databases">
        <title>Genomic Encyclopedia of Type Strains, Phase IV (KMG-IV): sequencing the most valuable type-strain genomes for metagenomic binning, comparative biology and taxonomic classification.</title>
        <authorList>
            <person name="Goeker M."/>
        </authorList>
    </citation>
    <scope>NUCLEOTIDE SEQUENCE [LARGE SCALE GENOMIC DNA]</scope>
    <source>
        <strain evidence="14 15">DSM 19619</strain>
    </source>
</reference>
<feature type="transmembrane region" description="Helical" evidence="11">
    <location>
        <begin position="248"/>
        <end position="266"/>
    </location>
</feature>
<keyword evidence="9 11" id="KW-0472">Membrane</keyword>
<name>A0ABU0J180_9HYPH</name>
<sequence length="280" mass="30325">MAPANPLPRLTRSIGANAVLLGLAGLVLLPYAWMALTAMRAPSEIFSDPFGLPHDPGILVDNIRRAFAAVPMARFLLNGLVVTAGLLMLQLAVAVPCAYALAKLRFAGKSALFALIVAALCVPIQVPMLPIYIVLASLKALDSYFALIFPFVLSPFAIFLLRQQFRAFPDEIIQAARLDGFSEVEIMLRLVVPSARPAIAAFAVFSITAHWNDLYWPLIVVSSETMATPPLGLMFFRDGDLGTDYGPLMAGAILIVAPVMLVFLLAQRQFIRGLTMTGLR</sequence>
<dbReference type="Pfam" id="PF00528">
    <property type="entry name" value="BPD_transp_1"/>
    <property type="match status" value="1"/>
</dbReference>
<dbReference type="PANTHER" id="PTHR43744">
    <property type="entry name" value="ABC TRANSPORTER PERMEASE PROTEIN MG189-RELATED-RELATED"/>
    <property type="match status" value="1"/>
</dbReference>
<evidence type="ECO:0000256" key="4">
    <source>
        <dbReference type="ARBA" id="ARBA00020515"/>
    </source>
</evidence>
<organism evidence="14 15">
    <name type="scientific">Labrys wisconsinensis</name>
    <dbReference type="NCBI Taxonomy" id="425677"/>
    <lineage>
        <taxon>Bacteria</taxon>
        <taxon>Pseudomonadati</taxon>
        <taxon>Pseudomonadota</taxon>
        <taxon>Alphaproteobacteria</taxon>
        <taxon>Hyphomicrobiales</taxon>
        <taxon>Xanthobacteraceae</taxon>
        <taxon>Labrys</taxon>
    </lineage>
</organism>
<evidence type="ECO:0000256" key="10">
    <source>
        <dbReference type="ARBA" id="ARBA00037054"/>
    </source>
</evidence>
<keyword evidence="14" id="KW-0762">Sugar transport</keyword>
<evidence type="ECO:0000256" key="2">
    <source>
        <dbReference type="ARBA" id="ARBA00009306"/>
    </source>
</evidence>
<keyword evidence="7 11" id="KW-0812">Transmembrane</keyword>
<dbReference type="InterPro" id="IPR000515">
    <property type="entry name" value="MetI-like"/>
</dbReference>
<dbReference type="PANTHER" id="PTHR43744:SF8">
    <property type="entry name" value="SN-GLYCEROL-3-PHOSPHATE TRANSPORT SYSTEM PERMEASE PROTEIN UGPE"/>
    <property type="match status" value="1"/>
</dbReference>
<evidence type="ECO:0000256" key="1">
    <source>
        <dbReference type="ARBA" id="ARBA00004651"/>
    </source>
</evidence>
<keyword evidence="12" id="KW-0997">Cell inner membrane</keyword>
<evidence type="ECO:0000313" key="14">
    <source>
        <dbReference type="EMBL" id="MDQ0468020.1"/>
    </source>
</evidence>
<feature type="transmembrane region" description="Helical" evidence="11">
    <location>
        <begin position="214"/>
        <end position="236"/>
    </location>
</feature>
<comment type="similarity">
    <text evidence="2 11">Belongs to the binding-protein-dependent transport system permease family.</text>
</comment>
<evidence type="ECO:0000256" key="11">
    <source>
        <dbReference type="RuleBase" id="RU363032"/>
    </source>
</evidence>
<comment type="subunit">
    <text evidence="3 12">The complex is composed of two ATP-binding proteins (UgpC), two transmembrane proteins (UgpA and UgpE) and a solute-binding protein (UgpB).</text>
</comment>
<dbReference type="PROSITE" id="PS50928">
    <property type="entry name" value="ABC_TM1"/>
    <property type="match status" value="1"/>
</dbReference>
<comment type="function">
    <text evidence="10 12">Part of the ABC transporter complex UgpBAEC involved in sn-glycerol-3-phosphate (G3P) import. Probably responsible for the translocation of the substrate across the membrane.</text>
</comment>
<keyword evidence="8 11" id="KW-1133">Transmembrane helix</keyword>
<accession>A0ABU0J180</accession>
<dbReference type="SUPFAM" id="SSF161098">
    <property type="entry name" value="MetI-like"/>
    <property type="match status" value="1"/>
</dbReference>
<gene>
    <name evidence="12" type="primary">ugpE</name>
    <name evidence="14" type="ORF">QO011_001015</name>
</gene>
<dbReference type="Proteomes" id="UP001242480">
    <property type="component" value="Unassembled WGS sequence"/>
</dbReference>
<evidence type="ECO:0000313" key="15">
    <source>
        <dbReference type="Proteomes" id="UP001242480"/>
    </source>
</evidence>
<evidence type="ECO:0000256" key="12">
    <source>
        <dbReference type="RuleBase" id="RU363056"/>
    </source>
</evidence>
<comment type="caution">
    <text evidence="14">The sequence shown here is derived from an EMBL/GenBank/DDBJ whole genome shotgun (WGS) entry which is preliminary data.</text>
</comment>
<keyword evidence="15" id="KW-1185">Reference proteome</keyword>
<comment type="caution">
    <text evidence="12">Lacks conserved residue(s) required for the propagation of feature annotation.</text>
</comment>
<protein>
    <recommendedName>
        <fullName evidence="4 12">sn-glycerol-3-phosphate transport system permease protein UgpE</fullName>
    </recommendedName>
</protein>
<feature type="transmembrane region" description="Helical" evidence="11">
    <location>
        <begin position="144"/>
        <end position="161"/>
    </location>
</feature>
<evidence type="ECO:0000256" key="9">
    <source>
        <dbReference type="ARBA" id="ARBA00023136"/>
    </source>
</evidence>
<evidence type="ECO:0000256" key="7">
    <source>
        <dbReference type="ARBA" id="ARBA00022692"/>
    </source>
</evidence>
<dbReference type="InterPro" id="IPR035906">
    <property type="entry name" value="MetI-like_sf"/>
</dbReference>
<dbReference type="Gene3D" id="1.10.3720.10">
    <property type="entry name" value="MetI-like"/>
    <property type="match status" value="1"/>
</dbReference>
<evidence type="ECO:0000256" key="3">
    <source>
        <dbReference type="ARBA" id="ARBA00011557"/>
    </source>
</evidence>
<feature type="domain" description="ABC transmembrane type-1" evidence="13">
    <location>
        <begin position="76"/>
        <end position="266"/>
    </location>
</feature>
<evidence type="ECO:0000256" key="5">
    <source>
        <dbReference type="ARBA" id="ARBA00022448"/>
    </source>
</evidence>